<evidence type="ECO:0000313" key="3">
    <source>
        <dbReference type="Proteomes" id="UP000664601"/>
    </source>
</evidence>
<feature type="domain" description="AB hydrolase-1" evidence="1">
    <location>
        <begin position="4"/>
        <end position="197"/>
    </location>
</feature>
<dbReference type="InterPro" id="IPR029058">
    <property type="entry name" value="AB_hydrolase_fold"/>
</dbReference>
<accession>A0ABS3LBR5</accession>
<evidence type="ECO:0000313" key="2">
    <source>
        <dbReference type="EMBL" id="MBO1307073.1"/>
    </source>
</evidence>
<dbReference type="Proteomes" id="UP000664601">
    <property type="component" value="Unassembled WGS sequence"/>
</dbReference>
<evidence type="ECO:0000259" key="1">
    <source>
        <dbReference type="Pfam" id="PF12697"/>
    </source>
</evidence>
<sequence length="209" mass="22781">MTYVFVHGLGQSVNSWQETLDLVPLAPVAVPNLDAFLEPGAATYGELYQKFVAYCNQMEEPLHLCGLSLGGILALNYATQFPEKVASLVLMGAQYKMPKKLLKVQNFVLRYAPMKVFDMGALDKHTMLELTTSMMDIDLSADLDKITCPTLVACGSKDVPNKSAALEMTAAIPEAVYYQLEGVGHEGNTEAPEKVAAMLKHFYQTAAPA</sequence>
<dbReference type="Gene3D" id="3.40.50.1820">
    <property type="entry name" value="alpha/beta hydrolase"/>
    <property type="match status" value="1"/>
</dbReference>
<name>A0ABS3LBR5_9ENTE</name>
<keyword evidence="2" id="KW-0378">Hydrolase</keyword>
<dbReference type="GO" id="GO:0016787">
    <property type="term" value="F:hydrolase activity"/>
    <property type="evidence" value="ECO:0007669"/>
    <property type="project" value="UniProtKB-KW"/>
</dbReference>
<dbReference type="SUPFAM" id="SSF53474">
    <property type="entry name" value="alpha/beta-Hydrolases"/>
    <property type="match status" value="1"/>
</dbReference>
<dbReference type="InterPro" id="IPR000073">
    <property type="entry name" value="AB_hydrolase_1"/>
</dbReference>
<dbReference type="EMBL" id="JAFREM010000018">
    <property type="protein sequence ID" value="MBO1307073.1"/>
    <property type="molecule type" value="Genomic_DNA"/>
</dbReference>
<keyword evidence="3" id="KW-1185">Reference proteome</keyword>
<protein>
    <submittedName>
        <fullName evidence="2">Alpha/beta hydrolase</fullName>
    </submittedName>
</protein>
<dbReference type="PANTHER" id="PTHR43689">
    <property type="entry name" value="HYDROLASE"/>
    <property type="match status" value="1"/>
</dbReference>
<comment type="caution">
    <text evidence="2">The sequence shown here is derived from an EMBL/GenBank/DDBJ whole genome shotgun (WGS) entry which is preliminary data.</text>
</comment>
<reference evidence="2 3" key="1">
    <citation type="submission" date="2021-03" db="EMBL/GenBank/DDBJ databases">
        <title>Enterococcal diversity collection.</title>
        <authorList>
            <person name="Gilmore M.S."/>
            <person name="Schwartzman J."/>
            <person name="Van Tyne D."/>
            <person name="Martin M."/>
            <person name="Earl A.M."/>
            <person name="Manson A.L."/>
            <person name="Straub T."/>
            <person name="Salamzade R."/>
            <person name="Saavedra J."/>
            <person name="Lebreton F."/>
            <person name="Prichula J."/>
            <person name="Schaufler K."/>
            <person name="Gaca A."/>
            <person name="Sgardioli B."/>
            <person name="Wagenaar J."/>
            <person name="Strong T."/>
        </authorList>
    </citation>
    <scope>NUCLEOTIDE SEQUENCE [LARGE SCALE GENOMIC DNA]</scope>
    <source>
        <strain evidence="2 3">669A</strain>
    </source>
</reference>
<gene>
    <name evidence="2" type="ORF">JZO70_12925</name>
</gene>
<dbReference type="PRINTS" id="PR00111">
    <property type="entry name" value="ABHYDROLASE"/>
</dbReference>
<dbReference type="RefSeq" id="WP_207673984.1">
    <property type="nucleotide sequence ID" value="NZ_JAFREM010000018.1"/>
</dbReference>
<proteinExistence type="predicted"/>
<organism evidence="2 3">
    <name type="scientific">Candidatus Enterococcus moelleringii</name>
    <dbReference type="NCBI Taxonomy" id="2815325"/>
    <lineage>
        <taxon>Bacteria</taxon>
        <taxon>Bacillati</taxon>
        <taxon>Bacillota</taxon>
        <taxon>Bacilli</taxon>
        <taxon>Lactobacillales</taxon>
        <taxon>Enterococcaceae</taxon>
        <taxon>Enterococcus</taxon>
    </lineage>
</organism>
<dbReference type="PANTHER" id="PTHR43689:SF8">
    <property type="entry name" value="ALPHA_BETA-HYDROLASES SUPERFAMILY PROTEIN"/>
    <property type="match status" value="1"/>
</dbReference>
<dbReference type="Pfam" id="PF12697">
    <property type="entry name" value="Abhydrolase_6"/>
    <property type="match status" value="1"/>
</dbReference>